<dbReference type="EMBL" id="NMUH01000366">
    <property type="protein sequence ID" value="MQL77765.1"/>
    <property type="molecule type" value="Genomic_DNA"/>
</dbReference>
<feature type="non-terminal residue" evidence="1">
    <location>
        <position position="244"/>
    </location>
</feature>
<dbReference type="Proteomes" id="UP000652761">
    <property type="component" value="Unassembled WGS sequence"/>
</dbReference>
<accession>A0A843U2W9</accession>
<sequence>VQTLFAKEVSTHPTMVSTQHLSIKGKKIPGFCLLRSTHSQGRSTLDSAPRTACLQICDSRSTQHQSRSTLDSVPRTTFSQVWDSVSTPPPGQVDTLRKDSILRWMFATCQPRAMGYQPRIMCPCTQRVSLESFGYKRSLIGPPSHQETQLTLRASRKFPSSYKRSSPSSALRVLPEDQFSPIQIWDSRSTQHQSRSTLDSVPRTTFSQVWDSVSTPPPGQVDTLRKDSILRWMFATCQPRAMGY</sequence>
<gene>
    <name evidence="1" type="ORF">Taro_010192</name>
</gene>
<keyword evidence="2" id="KW-1185">Reference proteome</keyword>
<dbReference type="AlphaFoldDB" id="A0A843U2W9"/>
<reference evidence="1" key="1">
    <citation type="submission" date="2017-07" db="EMBL/GenBank/DDBJ databases">
        <title>Taro Niue Genome Assembly and Annotation.</title>
        <authorList>
            <person name="Atibalentja N."/>
            <person name="Keating K."/>
            <person name="Fields C.J."/>
        </authorList>
    </citation>
    <scope>NUCLEOTIDE SEQUENCE</scope>
    <source>
        <strain evidence="1">Niue_2</strain>
        <tissue evidence="1">Leaf</tissue>
    </source>
</reference>
<protein>
    <submittedName>
        <fullName evidence="1">Uncharacterized protein</fullName>
    </submittedName>
</protein>
<proteinExistence type="predicted"/>
<evidence type="ECO:0000313" key="2">
    <source>
        <dbReference type="Proteomes" id="UP000652761"/>
    </source>
</evidence>
<evidence type="ECO:0000313" key="1">
    <source>
        <dbReference type="EMBL" id="MQL77765.1"/>
    </source>
</evidence>
<organism evidence="1 2">
    <name type="scientific">Colocasia esculenta</name>
    <name type="common">Wild taro</name>
    <name type="synonym">Arum esculentum</name>
    <dbReference type="NCBI Taxonomy" id="4460"/>
    <lineage>
        <taxon>Eukaryota</taxon>
        <taxon>Viridiplantae</taxon>
        <taxon>Streptophyta</taxon>
        <taxon>Embryophyta</taxon>
        <taxon>Tracheophyta</taxon>
        <taxon>Spermatophyta</taxon>
        <taxon>Magnoliopsida</taxon>
        <taxon>Liliopsida</taxon>
        <taxon>Araceae</taxon>
        <taxon>Aroideae</taxon>
        <taxon>Colocasieae</taxon>
        <taxon>Colocasia</taxon>
    </lineage>
</organism>
<comment type="caution">
    <text evidence="1">The sequence shown here is derived from an EMBL/GenBank/DDBJ whole genome shotgun (WGS) entry which is preliminary data.</text>
</comment>
<name>A0A843U2W9_COLES</name>